<proteinExistence type="predicted"/>
<accession>A0AAW0B9V1</accession>
<protein>
    <submittedName>
        <fullName evidence="1">Uncharacterized protein</fullName>
    </submittedName>
</protein>
<name>A0AAW0B9V1_9AGAR</name>
<sequence>MSEPSLSDGNLGPVINTLAALVKDWLQGLVDSLHMYRRLVGAPPPHPNYPLPADFPFGSLSQVFHWVQIFDDANQANRSFRVRMSLFEGRPERWEPLLWSVHSGNVVLGSVELDPSPICRPICRVHRPDLHSGEPHSCCHLPPQDHRIEQDCSASTNDTRGCLVWNWLEGALPRNQGFVPLVVFGCPKRVQIIACNICPPKFIKLSRKSLQVL</sequence>
<comment type="caution">
    <text evidence="1">The sequence shown here is derived from an EMBL/GenBank/DDBJ whole genome shotgun (WGS) entry which is preliminary data.</text>
</comment>
<dbReference type="Proteomes" id="UP001383192">
    <property type="component" value="Unassembled WGS sequence"/>
</dbReference>
<dbReference type="EMBL" id="JAYKXP010000154">
    <property type="protein sequence ID" value="KAK7022032.1"/>
    <property type="molecule type" value="Genomic_DNA"/>
</dbReference>
<evidence type="ECO:0000313" key="2">
    <source>
        <dbReference type="Proteomes" id="UP001383192"/>
    </source>
</evidence>
<gene>
    <name evidence="1" type="ORF">VNI00_017066</name>
</gene>
<dbReference type="AlphaFoldDB" id="A0AAW0B9V1"/>
<keyword evidence="2" id="KW-1185">Reference proteome</keyword>
<organism evidence="1 2">
    <name type="scientific">Paramarasmius palmivorus</name>
    <dbReference type="NCBI Taxonomy" id="297713"/>
    <lineage>
        <taxon>Eukaryota</taxon>
        <taxon>Fungi</taxon>
        <taxon>Dikarya</taxon>
        <taxon>Basidiomycota</taxon>
        <taxon>Agaricomycotina</taxon>
        <taxon>Agaricomycetes</taxon>
        <taxon>Agaricomycetidae</taxon>
        <taxon>Agaricales</taxon>
        <taxon>Marasmiineae</taxon>
        <taxon>Marasmiaceae</taxon>
        <taxon>Paramarasmius</taxon>
    </lineage>
</organism>
<reference evidence="1 2" key="1">
    <citation type="submission" date="2024-01" db="EMBL/GenBank/DDBJ databases">
        <title>A draft genome for a cacao thread blight-causing isolate of Paramarasmius palmivorus.</title>
        <authorList>
            <person name="Baruah I.K."/>
            <person name="Bukari Y."/>
            <person name="Amoako-Attah I."/>
            <person name="Meinhardt L.W."/>
            <person name="Bailey B.A."/>
            <person name="Cohen S.P."/>
        </authorList>
    </citation>
    <scope>NUCLEOTIDE SEQUENCE [LARGE SCALE GENOMIC DNA]</scope>
    <source>
        <strain evidence="1 2">GH-12</strain>
    </source>
</reference>
<evidence type="ECO:0000313" key="1">
    <source>
        <dbReference type="EMBL" id="KAK7022032.1"/>
    </source>
</evidence>